<name>A0A0T5VLH1_9SPHI</name>
<dbReference type="EMBL" id="LMZQ01000014">
    <property type="protein sequence ID" value="KRT14723.1"/>
    <property type="molecule type" value="Genomic_DNA"/>
</dbReference>
<proteinExistence type="predicted"/>
<dbReference type="OrthoDB" id="9856539at2"/>
<dbReference type="AlphaFoldDB" id="A0A0T5VLH1"/>
<sequence>MAKKDKKATLTINALKCLNNFSQVEIEKFELLLKQPDERSKLLNELRIPIKKGLLVKKIIFNRVNFDINKILNCYEFNILSELEKQVSLEIKKDNLIKKINEKKIPIPKNLLREIILSETIDGLNNVIYKLPTNLKLELGKLKFRHSEPDSVSIIPIYTPMGNKR</sequence>
<reference evidence="1 2" key="1">
    <citation type="submission" date="2015-11" db="EMBL/GenBank/DDBJ databases">
        <title>Sequence of Pedobacter ginsenosidimutans.</title>
        <authorList>
            <person name="Carson E."/>
            <person name="Keyser V."/>
            <person name="Newman J."/>
            <person name="Miller J."/>
        </authorList>
    </citation>
    <scope>NUCLEOTIDE SEQUENCE [LARGE SCALE GENOMIC DNA]</scope>
    <source>
        <strain evidence="1 2">KACC 14530</strain>
    </source>
</reference>
<comment type="caution">
    <text evidence="1">The sequence shown here is derived from an EMBL/GenBank/DDBJ whole genome shotgun (WGS) entry which is preliminary data.</text>
</comment>
<dbReference type="Proteomes" id="UP000051950">
    <property type="component" value="Unassembled WGS sequence"/>
</dbReference>
<dbReference type="STRING" id="687842.ASU31_17620"/>
<organism evidence="1 2">
    <name type="scientific">Pedobacter ginsenosidimutans</name>
    <dbReference type="NCBI Taxonomy" id="687842"/>
    <lineage>
        <taxon>Bacteria</taxon>
        <taxon>Pseudomonadati</taxon>
        <taxon>Bacteroidota</taxon>
        <taxon>Sphingobacteriia</taxon>
        <taxon>Sphingobacteriales</taxon>
        <taxon>Sphingobacteriaceae</taxon>
        <taxon>Pedobacter</taxon>
    </lineage>
</organism>
<gene>
    <name evidence="1" type="ORF">ASU31_17620</name>
</gene>
<dbReference type="RefSeq" id="WP_057933590.1">
    <property type="nucleotide sequence ID" value="NZ_LMZQ01000014.1"/>
</dbReference>
<evidence type="ECO:0000313" key="2">
    <source>
        <dbReference type="Proteomes" id="UP000051950"/>
    </source>
</evidence>
<protein>
    <submittedName>
        <fullName evidence="1">Uncharacterized protein</fullName>
    </submittedName>
</protein>
<accession>A0A0T5VLH1</accession>
<evidence type="ECO:0000313" key="1">
    <source>
        <dbReference type="EMBL" id="KRT14723.1"/>
    </source>
</evidence>
<keyword evidence="2" id="KW-1185">Reference proteome</keyword>